<accession>A0AAW4NRJ1</accession>
<comment type="caution">
    <text evidence="2">The sequence shown here is derived from an EMBL/GenBank/DDBJ whole genome shotgun (WGS) entry which is preliminary data.</text>
</comment>
<dbReference type="RefSeq" id="WP_021826494.1">
    <property type="nucleotide sequence ID" value="NZ_JAHXRD010000022.1"/>
</dbReference>
<dbReference type="GeneID" id="78498972"/>
<proteinExistence type="predicted"/>
<evidence type="ECO:0000313" key="3">
    <source>
        <dbReference type="Proteomes" id="UP001196873"/>
    </source>
</evidence>
<reference evidence="2" key="1">
    <citation type="submission" date="2021-07" db="EMBL/GenBank/DDBJ databases">
        <title>Genomic diversity and antimicrobial resistance of Prevotella spp. isolated from chronic lung disease airways.</title>
        <authorList>
            <person name="Webb K.A."/>
            <person name="Olagoke O.S."/>
            <person name="Baird T."/>
            <person name="Neill J."/>
            <person name="Pham A."/>
            <person name="Wells T.J."/>
            <person name="Ramsay K.A."/>
            <person name="Bell S.C."/>
            <person name="Sarovich D.S."/>
            <person name="Price E.P."/>
        </authorList>
    </citation>
    <scope>NUCLEOTIDE SEQUENCE</scope>
    <source>
        <strain evidence="2">SCHI0047.S.3</strain>
    </source>
</reference>
<evidence type="ECO:0000256" key="1">
    <source>
        <dbReference type="SAM" id="SignalP"/>
    </source>
</evidence>
<sequence length="186" mass="20451">MKKLFYLGVILLGMMSVVACKHKQSSSNLEIKDSLNDSSVTDTTLYGLCGEGSSMHNLELITDLGDTLEFMAMDEGSDSAVILGGLLAGDRLAVIGHEVNGERYAQRVINLTTLLGKWTSLDKNFEILEGGQIKNNVKAETNPWTSWKICNGKLLLNKDTFVIDNLGADSLYLENKDGIFAFKRLK</sequence>
<dbReference type="AlphaFoldDB" id="A0AAW4NRJ1"/>
<dbReference type="PROSITE" id="PS51257">
    <property type="entry name" value="PROKAR_LIPOPROTEIN"/>
    <property type="match status" value="1"/>
</dbReference>
<feature type="signal peptide" evidence="1">
    <location>
        <begin position="1"/>
        <end position="19"/>
    </location>
</feature>
<keyword evidence="1" id="KW-0732">Signal</keyword>
<dbReference type="EMBL" id="JAHXRF010000013">
    <property type="protein sequence ID" value="MBW4866150.1"/>
    <property type="molecule type" value="Genomic_DNA"/>
</dbReference>
<evidence type="ECO:0000313" key="2">
    <source>
        <dbReference type="EMBL" id="MBW4866150.1"/>
    </source>
</evidence>
<gene>
    <name evidence="2" type="ORF">KZY68_09055</name>
</gene>
<organism evidence="2 3">
    <name type="scientific">Segatella salivae</name>
    <dbReference type="NCBI Taxonomy" id="228604"/>
    <lineage>
        <taxon>Bacteria</taxon>
        <taxon>Pseudomonadati</taxon>
        <taxon>Bacteroidota</taxon>
        <taxon>Bacteroidia</taxon>
        <taxon>Bacteroidales</taxon>
        <taxon>Prevotellaceae</taxon>
        <taxon>Segatella</taxon>
    </lineage>
</organism>
<protein>
    <submittedName>
        <fullName evidence="2">Lipocalin family protein</fullName>
    </submittedName>
</protein>
<name>A0AAW4NRJ1_9BACT</name>
<feature type="chain" id="PRO_5043487267" evidence="1">
    <location>
        <begin position="20"/>
        <end position="186"/>
    </location>
</feature>
<dbReference type="Proteomes" id="UP001196873">
    <property type="component" value="Unassembled WGS sequence"/>
</dbReference>